<evidence type="ECO:0000256" key="4">
    <source>
        <dbReference type="ARBA" id="ARBA00022827"/>
    </source>
</evidence>
<dbReference type="PANTHER" id="PTHR10961">
    <property type="entry name" value="PEROXISOMAL SARCOSINE OXIDASE"/>
    <property type="match status" value="1"/>
</dbReference>
<comment type="cofactor">
    <cofactor evidence="1">
        <name>FAD</name>
        <dbReference type="ChEBI" id="CHEBI:57692"/>
    </cofactor>
</comment>
<protein>
    <recommendedName>
        <fullName evidence="6">FAD dependent oxidoreductase domain-containing protein</fullName>
    </recommendedName>
</protein>
<feature type="domain" description="FAD dependent oxidoreductase" evidence="6">
    <location>
        <begin position="10"/>
        <end position="92"/>
    </location>
</feature>
<dbReference type="InterPro" id="IPR045170">
    <property type="entry name" value="MTOX"/>
</dbReference>
<gene>
    <name evidence="7" type="ORF">FOVG_17772</name>
</gene>
<name>W9NJI7_FUSOX</name>
<reference evidence="7" key="1">
    <citation type="submission" date="2011-10" db="EMBL/GenBank/DDBJ databases">
        <title>The Genome Sequence of Fusarium oxysporum HDV247.</title>
        <authorList>
            <consortium name="The Broad Institute Genome Sequencing Platform"/>
            <person name="Ma L.-J."/>
            <person name="Gale L.R."/>
            <person name="Schwartz D.C."/>
            <person name="Zhou S."/>
            <person name="Corby-Kistler H."/>
            <person name="Young S.K."/>
            <person name="Zeng Q."/>
            <person name="Gargeya S."/>
            <person name="Fitzgerald M."/>
            <person name="Haas B."/>
            <person name="Abouelleil A."/>
            <person name="Alvarado L."/>
            <person name="Arachchi H.M."/>
            <person name="Berlin A."/>
            <person name="Brown A."/>
            <person name="Chapman S.B."/>
            <person name="Chen Z."/>
            <person name="Dunbar C."/>
            <person name="Freedman E."/>
            <person name="Gearin G."/>
            <person name="Goldberg J."/>
            <person name="Griggs A."/>
            <person name="Gujja S."/>
            <person name="Heiman D."/>
            <person name="Howarth C."/>
            <person name="Larson L."/>
            <person name="Lui A."/>
            <person name="MacDonald P.J.P."/>
            <person name="Montmayeur A."/>
            <person name="Murphy C."/>
            <person name="Neiman D."/>
            <person name="Pearson M."/>
            <person name="Priest M."/>
            <person name="Roberts A."/>
            <person name="Saif S."/>
            <person name="Shea T."/>
            <person name="Shenoy N."/>
            <person name="Sisk P."/>
            <person name="Stolte C."/>
            <person name="Sykes S."/>
            <person name="Wortman J."/>
            <person name="Nusbaum C."/>
            <person name="Birren B."/>
        </authorList>
    </citation>
    <scope>NUCLEOTIDE SEQUENCE [LARGE SCALE GENOMIC DNA]</scope>
    <source>
        <strain evidence="7">HDV247</strain>
    </source>
</reference>
<reference evidence="7" key="2">
    <citation type="submission" date="2012-05" db="EMBL/GenBank/DDBJ databases">
        <title>Annotation of the Genome Sequence of Fusarium oxysporum HDV247.</title>
        <authorList>
            <consortium name="The Broad Institute Genomics Platform"/>
            <person name="Ma L.-J."/>
            <person name="Corby-Kistler H."/>
            <person name="Broz K."/>
            <person name="Gale L.R."/>
            <person name="Jonkers W."/>
            <person name="O'Donnell K."/>
            <person name="Ploetz R."/>
            <person name="Steinberg C."/>
            <person name="Schwartz D.C."/>
            <person name="VanEtten H."/>
            <person name="Zhou S."/>
            <person name="Young S.K."/>
            <person name="Zeng Q."/>
            <person name="Gargeya S."/>
            <person name="Fitzgerald M."/>
            <person name="Abouelleil A."/>
            <person name="Alvarado L."/>
            <person name="Chapman S.B."/>
            <person name="Gainer-Dewar J."/>
            <person name="Goldberg J."/>
            <person name="Griggs A."/>
            <person name="Gujja S."/>
            <person name="Hansen M."/>
            <person name="Howarth C."/>
            <person name="Imamovic A."/>
            <person name="Ireland A."/>
            <person name="Larimer J."/>
            <person name="McCowan C."/>
            <person name="Murphy C."/>
            <person name="Pearson M."/>
            <person name="Poon T.W."/>
            <person name="Priest M."/>
            <person name="Roberts A."/>
            <person name="Saif S."/>
            <person name="Shea T."/>
            <person name="Sykes S."/>
            <person name="Wortman J."/>
            <person name="Nusbaum C."/>
            <person name="Birren B."/>
        </authorList>
    </citation>
    <scope>NUCLEOTIDE SEQUENCE</scope>
    <source>
        <strain evidence="7">HDV247</strain>
    </source>
</reference>
<dbReference type="SUPFAM" id="SSF51905">
    <property type="entry name" value="FAD/NAD(P)-binding domain"/>
    <property type="match status" value="1"/>
</dbReference>
<evidence type="ECO:0000256" key="2">
    <source>
        <dbReference type="ARBA" id="ARBA00010989"/>
    </source>
</evidence>
<accession>W9NJI7</accession>
<dbReference type="AlphaFoldDB" id="W9NJI7"/>
<evidence type="ECO:0000313" key="7">
    <source>
        <dbReference type="EMBL" id="EXA30896.1"/>
    </source>
</evidence>
<dbReference type="InterPro" id="IPR036188">
    <property type="entry name" value="FAD/NAD-bd_sf"/>
</dbReference>
<sequence>MSSLLSKQDRIVIVGAGIFGLSTALHLAKRGYSDVTVFDKQNYDENVYSYQKGCDAASADLNKIIRTSYGTQIEYQELSVEAIDSWNQWNADIAGGEIPPGMSSSDKVFFNNGAVSFNEGETLPPFEQATIENAKKLGLTNQLITNDPKDIETARNLGFECDQFKAGARGNSMVGILDTSGQRSS</sequence>
<evidence type="ECO:0000256" key="1">
    <source>
        <dbReference type="ARBA" id="ARBA00001974"/>
    </source>
</evidence>
<evidence type="ECO:0000256" key="5">
    <source>
        <dbReference type="ARBA" id="ARBA00023002"/>
    </source>
</evidence>
<dbReference type="EMBL" id="JH651032">
    <property type="protein sequence ID" value="EXA30896.1"/>
    <property type="molecule type" value="Genomic_DNA"/>
</dbReference>
<dbReference type="PANTHER" id="PTHR10961:SF15">
    <property type="entry name" value="FAD DEPENDENT OXIDOREDUCTASE DOMAIN-CONTAINING PROTEIN"/>
    <property type="match status" value="1"/>
</dbReference>
<dbReference type="HOGENOM" id="CLU_1461380_0_0_1"/>
<keyword evidence="3" id="KW-0285">Flavoprotein</keyword>
<keyword evidence="4" id="KW-0274">FAD</keyword>
<organism evidence="7">
    <name type="scientific">Fusarium oxysporum f. sp. pisi HDV247</name>
    <dbReference type="NCBI Taxonomy" id="1080344"/>
    <lineage>
        <taxon>Eukaryota</taxon>
        <taxon>Fungi</taxon>
        <taxon>Dikarya</taxon>
        <taxon>Ascomycota</taxon>
        <taxon>Pezizomycotina</taxon>
        <taxon>Sordariomycetes</taxon>
        <taxon>Hypocreomycetidae</taxon>
        <taxon>Hypocreales</taxon>
        <taxon>Nectriaceae</taxon>
        <taxon>Fusarium</taxon>
        <taxon>Fusarium oxysporum species complex</taxon>
    </lineage>
</organism>
<evidence type="ECO:0000259" key="6">
    <source>
        <dbReference type="Pfam" id="PF01266"/>
    </source>
</evidence>
<dbReference type="Proteomes" id="UP000030751">
    <property type="component" value="Unassembled WGS sequence"/>
</dbReference>
<dbReference type="GO" id="GO:0008115">
    <property type="term" value="F:sarcosine oxidase activity"/>
    <property type="evidence" value="ECO:0007669"/>
    <property type="project" value="TreeGrafter"/>
</dbReference>
<evidence type="ECO:0000256" key="3">
    <source>
        <dbReference type="ARBA" id="ARBA00022630"/>
    </source>
</evidence>
<comment type="similarity">
    <text evidence="2">Belongs to the MSOX/MTOX family.</text>
</comment>
<dbReference type="InterPro" id="IPR006076">
    <property type="entry name" value="FAD-dep_OxRdtase"/>
</dbReference>
<keyword evidence="5" id="KW-0560">Oxidoreductase</keyword>
<dbReference type="Pfam" id="PF01266">
    <property type="entry name" value="DAO"/>
    <property type="match status" value="1"/>
</dbReference>
<dbReference type="Gene3D" id="3.50.50.60">
    <property type="entry name" value="FAD/NAD(P)-binding domain"/>
    <property type="match status" value="1"/>
</dbReference>
<proteinExistence type="inferred from homology"/>
<dbReference type="GO" id="GO:0050660">
    <property type="term" value="F:flavin adenine dinucleotide binding"/>
    <property type="evidence" value="ECO:0007669"/>
    <property type="project" value="InterPro"/>
</dbReference>